<feature type="domain" description="Pyruvate kinase C-terminal" evidence="17">
    <location>
        <begin position="556"/>
        <end position="670"/>
    </location>
</feature>
<dbReference type="SUPFAM" id="SSF50800">
    <property type="entry name" value="PK beta-barrel domain-like"/>
    <property type="match status" value="1"/>
</dbReference>
<feature type="region of interest" description="Disordered" evidence="15">
    <location>
        <begin position="449"/>
        <end position="548"/>
    </location>
</feature>
<protein>
    <recommendedName>
        <fullName evidence="4 14">Pyruvate kinase</fullName>
        <ecNumber evidence="4 14">2.7.1.40</ecNumber>
    </recommendedName>
</protein>
<sequence>MARNAKAKTHFLESTDLKAVIDPPKPAQESWGTKVIATIGPACRDVETLAKMLKAGMACARVDLTGGSLQYHQGSLRNLATAVKQEKKLCAVMLDTTGRELLIRRKFTLNDQGWPQHEDPTEVQTGQELVLNADPNADISDPSQLAVTYSGFADMCQPGDQLFIGRYLVNGADQSSLYLEVKEVSPPLVTCVAQNDAVLDGLLTLIHQDRADEYGRMSNTQASMPVLTESDISAIKAISKEFEIDFIALSCTCSGADIVSLRDFLNDLELDAAKIVAKVENRQGLDNFSGIVAAADAIILSRGNLGLDVPSEKMALVQKVAIDSCNQIGRPVSITRVMDTMVSAPRCTRAEATDVANAVLDGVDGILLGAETLRGSYPVQTIQTVLSICRSAEEVFDSRQHFENLMSFAMVEDEDELMEHPTGQSPQAVSEMDQGLGVPARLDTAAAAAAAVAERDSKPSSRDNSMRGGVLRTISDRSTSEGLPPLGPGAASPRGNRRSSFEEPDTPRSGAGDRVASMPKPPSFGSIPKTMSTQSMAMGRPGSAPARGIPRLTKQEAMASTAVRAAAKLRAGLIIVYASSGRTASLIAKYRPSIPILTLVVPQLTSNTLSWTMTGRSLARQCLIIRGLSPMLAAPMQGRTDAMLSQAVAVAVQRGLVEPHQHVVCVESVKEVLTLKVVAVDALGRGMRRGGEGSHHQGAAPNFRNDTNTRMMPTFSGELPAHVLANGHSEGLNKPGALNTLTQRASERQDSFPYTAKVW</sequence>
<dbReference type="EC" id="2.7.1.40" evidence="4 14"/>
<keyword evidence="7" id="KW-0547">Nucleotide-binding</keyword>
<evidence type="ECO:0000259" key="17">
    <source>
        <dbReference type="Pfam" id="PF02887"/>
    </source>
</evidence>
<feature type="domain" description="Pyruvate kinase barrel" evidence="16">
    <location>
        <begin position="33"/>
        <end position="382"/>
    </location>
</feature>
<evidence type="ECO:0000256" key="13">
    <source>
        <dbReference type="ARBA" id="ARBA00048152"/>
    </source>
</evidence>
<evidence type="ECO:0000256" key="6">
    <source>
        <dbReference type="ARBA" id="ARBA00022723"/>
    </source>
</evidence>
<dbReference type="PANTHER" id="PTHR11817">
    <property type="entry name" value="PYRUVATE KINASE"/>
    <property type="match status" value="1"/>
</dbReference>
<evidence type="ECO:0000256" key="11">
    <source>
        <dbReference type="ARBA" id="ARBA00023152"/>
    </source>
</evidence>
<evidence type="ECO:0000256" key="15">
    <source>
        <dbReference type="SAM" id="MobiDB-lite"/>
    </source>
</evidence>
<dbReference type="Proteomes" id="UP001465755">
    <property type="component" value="Unassembled WGS sequence"/>
</dbReference>
<keyword evidence="11 14" id="KW-0324">Glycolysis</keyword>
<dbReference type="InterPro" id="IPR015793">
    <property type="entry name" value="Pyrv_Knase_brl"/>
</dbReference>
<dbReference type="InterPro" id="IPR018209">
    <property type="entry name" value="Pyrv_Knase_AS"/>
</dbReference>
<evidence type="ECO:0000256" key="8">
    <source>
        <dbReference type="ARBA" id="ARBA00022777"/>
    </source>
</evidence>
<dbReference type="Gene3D" id="2.40.33.10">
    <property type="entry name" value="PK beta-barrel domain-like"/>
    <property type="match status" value="1"/>
</dbReference>
<keyword evidence="12" id="KW-0670">Pyruvate</keyword>
<name>A0AAW1P648_9CHLO</name>
<dbReference type="InterPro" id="IPR015813">
    <property type="entry name" value="Pyrv/PenolPyrv_kinase-like_dom"/>
</dbReference>
<evidence type="ECO:0000256" key="12">
    <source>
        <dbReference type="ARBA" id="ARBA00023317"/>
    </source>
</evidence>
<dbReference type="InterPro" id="IPR015806">
    <property type="entry name" value="Pyrv_Knase_insert_dom_sf"/>
</dbReference>
<evidence type="ECO:0000256" key="9">
    <source>
        <dbReference type="ARBA" id="ARBA00022840"/>
    </source>
</evidence>
<evidence type="ECO:0000313" key="19">
    <source>
        <dbReference type="Proteomes" id="UP001465755"/>
    </source>
</evidence>
<dbReference type="GO" id="GO:0004743">
    <property type="term" value="F:pyruvate kinase activity"/>
    <property type="evidence" value="ECO:0007669"/>
    <property type="project" value="UniProtKB-EC"/>
</dbReference>
<dbReference type="InterPro" id="IPR015795">
    <property type="entry name" value="Pyrv_Knase_C"/>
</dbReference>
<dbReference type="EMBL" id="JALJOQ010000047">
    <property type="protein sequence ID" value="KAK9804986.1"/>
    <property type="molecule type" value="Genomic_DNA"/>
</dbReference>
<dbReference type="InterPro" id="IPR001697">
    <property type="entry name" value="Pyr_Knase"/>
</dbReference>
<keyword evidence="8 14" id="KW-0418">Kinase</keyword>
<comment type="catalytic activity">
    <reaction evidence="13 14">
        <text>pyruvate + ATP = phosphoenolpyruvate + ADP + H(+)</text>
        <dbReference type="Rhea" id="RHEA:18157"/>
        <dbReference type="ChEBI" id="CHEBI:15361"/>
        <dbReference type="ChEBI" id="CHEBI:15378"/>
        <dbReference type="ChEBI" id="CHEBI:30616"/>
        <dbReference type="ChEBI" id="CHEBI:58702"/>
        <dbReference type="ChEBI" id="CHEBI:456216"/>
        <dbReference type="EC" id="2.7.1.40"/>
    </reaction>
</comment>
<evidence type="ECO:0000259" key="16">
    <source>
        <dbReference type="Pfam" id="PF00224"/>
    </source>
</evidence>
<dbReference type="Gene3D" id="3.40.1380.20">
    <property type="entry name" value="Pyruvate kinase, C-terminal domain"/>
    <property type="match status" value="1"/>
</dbReference>
<keyword evidence="9" id="KW-0067">ATP-binding</keyword>
<organism evidence="18 19">
    <name type="scientific">Symbiochloris irregularis</name>
    <dbReference type="NCBI Taxonomy" id="706552"/>
    <lineage>
        <taxon>Eukaryota</taxon>
        <taxon>Viridiplantae</taxon>
        <taxon>Chlorophyta</taxon>
        <taxon>core chlorophytes</taxon>
        <taxon>Trebouxiophyceae</taxon>
        <taxon>Trebouxiales</taxon>
        <taxon>Trebouxiaceae</taxon>
        <taxon>Symbiochloris</taxon>
    </lineage>
</organism>
<dbReference type="SUPFAM" id="SSF51621">
    <property type="entry name" value="Phosphoenolpyruvate/pyruvate domain"/>
    <property type="match status" value="1"/>
</dbReference>
<dbReference type="InterPro" id="IPR040442">
    <property type="entry name" value="Pyrv_kinase-like_dom_sf"/>
</dbReference>
<evidence type="ECO:0000256" key="2">
    <source>
        <dbReference type="ARBA" id="ARBA00004997"/>
    </source>
</evidence>
<proteinExistence type="inferred from homology"/>
<reference evidence="18 19" key="1">
    <citation type="journal article" date="2024" name="Nat. Commun.">
        <title>Phylogenomics reveals the evolutionary origins of lichenization in chlorophyte algae.</title>
        <authorList>
            <person name="Puginier C."/>
            <person name="Libourel C."/>
            <person name="Otte J."/>
            <person name="Skaloud P."/>
            <person name="Haon M."/>
            <person name="Grisel S."/>
            <person name="Petersen M."/>
            <person name="Berrin J.G."/>
            <person name="Delaux P.M."/>
            <person name="Dal Grande F."/>
            <person name="Keller J."/>
        </authorList>
    </citation>
    <scope>NUCLEOTIDE SEQUENCE [LARGE SCALE GENOMIC DNA]</scope>
    <source>
        <strain evidence="18 19">SAG 2036</strain>
    </source>
</reference>
<feature type="compositionally biased region" description="Low complexity" evidence="15">
    <location>
        <begin position="482"/>
        <end position="491"/>
    </location>
</feature>
<evidence type="ECO:0000256" key="7">
    <source>
        <dbReference type="ARBA" id="ARBA00022741"/>
    </source>
</evidence>
<dbReference type="GO" id="GO:0030955">
    <property type="term" value="F:potassium ion binding"/>
    <property type="evidence" value="ECO:0007669"/>
    <property type="project" value="InterPro"/>
</dbReference>
<dbReference type="GO" id="GO:0005524">
    <property type="term" value="F:ATP binding"/>
    <property type="evidence" value="ECO:0007669"/>
    <property type="project" value="UniProtKB-KW"/>
</dbReference>
<comment type="caution">
    <text evidence="18">The sequence shown here is derived from an EMBL/GenBank/DDBJ whole genome shotgun (WGS) entry which is preliminary data.</text>
</comment>
<dbReference type="Pfam" id="PF00224">
    <property type="entry name" value="PK"/>
    <property type="match status" value="1"/>
</dbReference>
<comment type="similarity">
    <text evidence="3 14">Belongs to the pyruvate kinase family.</text>
</comment>
<evidence type="ECO:0000256" key="10">
    <source>
        <dbReference type="ARBA" id="ARBA00022842"/>
    </source>
</evidence>
<dbReference type="AlphaFoldDB" id="A0AAW1P648"/>
<evidence type="ECO:0000256" key="4">
    <source>
        <dbReference type="ARBA" id="ARBA00012142"/>
    </source>
</evidence>
<keyword evidence="5 14" id="KW-0808">Transferase</keyword>
<dbReference type="InterPro" id="IPR036918">
    <property type="entry name" value="Pyrv_Knase_C_sf"/>
</dbReference>
<dbReference type="PROSITE" id="PS00110">
    <property type="entry name" value="PYRUVATE_KINASE"/>
    <property type="match status" value="1"/>
</dbReference>
<comment type="cofactor">
    <cofactor evidence="1">
        <name>K(+)</name>
        <dbReference type="ChEBI" id="CHEBI:29103"/>
    </cofactor>
</comment>
<evidence type="ECO:0000256" key="1">
    <source>
        <dbReference type="ARBA" id="ARBA00001958"/>
    </source>
</evidence>
<keyword evidence="6" id="KW-0479">Metal-binding</keyword>
<dbReference type="GO" id="GO:0016301">
    <property type="term" value="F:kinase activity"/>
    <property type="evidence" value="ECO:0007669"/>
    <property type="project" value="UniProtKB-KW"/>
</dbReference>
<dbReference type="InterPro" id="IPR011037">
    <property type="entry name" value="Pyrv_Knase-like_insert_dom_sf"/>
</dbReference>
<evidence type="ECO:0000256" key="3">
    <source>
        <dbReference type="ARBA" id="ARBA00008663"/>
    </source>
</evidence>
<feature type="region of interest" description="Disordered" evidence="15">
    <location>
        <begin position="688"/>
        <end position="708"/>
    </location>
</feature>
<dbReference type="PRINTS" id="PR01050">
    <property type="entry name" value="PYRUVTKNASE"/>
</dbReference>
<dbReference type="Pfam" id="PF02887">
    <property type="entry name" value="PK_C"/>
    <property type="match status" value="1"/>
</dbReference>
<dbReference type="SUPFAM" id="SSF52935">
    <property type="entry name" value="PK C-terminal domain-like"/>
    <property type="match status" value="1"/>
</dbReference>
<evidence type="ECO:0000313" key="18">
    <source>
        <dbReference type="EMBL" id="KAK9804986.1"/>
    </source>
</evidence>
<gene>
    <name evidence="18" type="ORF">WJX73_008258</name>
</gene>
<dbReference type="GO" id="GO:0000287">
    <property type="term" value="F:magnesium ion binding"/>
    <property type="evidence" value="ECO:0007669"/>
    <property type="project" value="InterPro"/>
</dbReference>
<feature type="compositionally biased region" description="Basic and acidic residues" evidence="15">
    <location>
        <begin position="453"/>
        <end position="465"/>
    </location>
</feature>
<evidence type="ECO:0000256" key="5">
    <source>
        <dbReference type="ARBA" id="ARBA00022679"/>
    </source>
</evidence>
<accession>A0AAW1P648</accession>
<keyword evidence="19" id="KW-1185">Reference proteome</keyword>
<comment type="pathway">
    <text evidence="2 14">Carbohydrate degradation; glycolysis; pyruvate from D-glyceraldehyde 3-phosphate: step 5/5.</text>
</comment>
<dbReference type="Gene3D" id="3.20.20.60">
    <property type="entry name" value="Phosphoenolpyruvate-binding domains"/>
    <property type="match status" value="1"/>
</dbReference>
<evidence type="ECO:0000256" key="14">
    <source>
        <dbReference type="RuleBase" id="RU000504"/>
    </source>
</evidence>
<keyword evidence="10 14" id="KW-0460">Magnesium</keyword>